<keyword evidence="3" id="KW-1185">Reference proteome</keyword>
<dbReference type="AlphaFoldDB" id="A0A2C9D569"/>
<evidence type="ECO:0000313" key="3">
    <source>
        <dbReference type="Proteomes" id="UP000223606"/>
    </source>
</evidence>
<evidence type="ECO:0000256" key="1">
    <source>
        <dbReference type="SAM" id="MobiDB-lite"/>
    </source>
</evidence>
<dbReference type="InterPro" id="IPR021735">
    <property type="entry name" value="DUF3306"/>
</dbReference>
<accession>A0A2C9D569</accession>
<gene>
    <name evidence="2" type="ORF">HDIA_1747</name>
</gene>
<dbReference type="EMBL" id="LT960614">
    <property type="protein sequence ID" value="SON55288.1"/>
    <property type="molecule type" value="Genomic_DNA"/>
</dbReference>
<feature type="region of interest" description="Disordered" evidence="1">
    <location>
        <begin position="24"/>
        <end position="57"/>
    </location>
</feature>
<organism evidence="2 3">
    <name type="scientific">Hartmannibacter diazotrophicus</name>
    <dbReference type="NCBI Taxonomy" id="1482074"/>
    <lineage>
        <taxon>Bacteria</taxon>
        <taxon>Pseudomonadati</taxon>
        <taxon>Pseudomonadota</taxon>
        <taxon>Alphaproteobacteria</taxon>
        <taxon>Hyphomicrobiales</taxon>
        <taxon>Pleomorphomonadaceae</taxon>
        <taxon>Hartmannibacter</taxon>
    </lineage>
</organism>
<dbReference type="KEGG" id="hdi:HDIA_1747"/>
<name>A0A2C9D569_9HYPH</name>
<dbReference type="Proteomes" id="UP000223606">
    <property type="component" value="Chromosome 1"/>
</dbReference>
<sequence length="243" mass="26221">MAERKPPVDDGGENFLTRWSRRKQAIASGGVPDDPTEVAAERNDVIEAGAAPEDQAPDLELEENRKAAEAIDLDSLTFGDDFKIFMKRGVPDTLRKAALRKLWRSNPVLANIDGLNDYDDDFNNPVHRVYSSIWEAGRGFLSEAEQAAQKATGRLTQAPEQGQPDMAEGAPDETTIAEVGEQDGAAAAPPQIEATTTPQMEAYPADAAAEVQGAGMDGDESPPPVDEPTEAPRRVSIRQRLQG</sequence>
<protein>
    <recommendedName>
        <fullName evidence="4">DUF3306 domain-containing protein</fullName>
    </recommendedName>
</protein>
<reference evidence="3" key="1">
    <citation type="submission" date="2017-09" db="EMBL/GenBank/DDBJ databases">
        <title>Genome sequence of Nannocystis excedens DSM 71.</title>
        <authorList>
            <person name="Blom J."/>
        </authorList>
    </citation>
    <scope>NUCLEOTIDE SEQUENCE [LARGE SCALE GENOMIC DNA]</scope>
    <source>
        <strain evidence="3">type strain: E19</strain>
    </source>
</reference>
<proteinExistence type="predicted"/>
<evidence type="ECO:0008006" key="4">
    <source>
        <dbReference type="Google" id="ProtNLM"/>
    </source>
</evidence>
<dbReference type="Pfam" id="PF11748">
    <property type="entry name" value="DUF3306"/>
    <property type="match status" value="1"/>
</dbReference>
<feature type="region of interest" description="Disordered" evidence="1">
    <location>
        <begin position="145"/>
        <end position="243"/>
    </location>
</feature>
<dbReference type="OrthoDB" id="8100830at2"/>
<evidence type="ECO:0000313" key="2">
    <source>
        <dbReference type="EMBL" id="SON55288.1"/>
    </source>
</evidence>
<dbReference type="RefSeq" id="WP_099555819.1">
    <property type="nucleotide sequence ID" value="NZ_LT960614.1"/>
</dbReference>